<feature type="region of interest" description="Disordered" evidence="1">
    <location>
        <begin position="420"/>
        <end position="440"/>
    </location>
</feature>
<name>A0A2S2DK88_9BURK</name>
<dbReference type="EMBL" id="CP029343">
    <property type="protein sequence ID" value="AWL05266.1"/>
    <property type="molecule type" value="Genomic_DNA"/>
</dbReference>
<organism evidence="3 4">
    <name type="scientific">Massilia oculi</name>
    <dbReference type="NCBI Taxonomy" id="945844"/>
    <lineage>
        <taxon>Bacteria</taxon>
        <taxon>Pseudomonadati</taxon>
        <taxon>Pseudomonadota</taxon>
        <taxon>Betaproteobacteria</taxon>
        <taxon>Burkholderiales</taxon>
        <taxon>Oxalobacteraceae</taxon>
        <taxon>Telluria group</taxon>
        <taxon>Massilia</taxon>
    </lineage>
</organism>
<feature type="signal peptide" evidence="2">
    <location>
        <begin position="1"/>
        <end position="32"/>
    </location>
</feature>
<feature type="compositionally biased region" description="Polar residues" evidence="1">
    <location>
        <begin position="422"/>
        <end position="440"/>
    </location>
</feature>
<proteinExistence type="predicted"/>
<evidence type="ECO:0000256" key="2">
    <source>
        <dbReference type="SAM" id="SignalP"/>
    </source>
</evidence>
<dbReference type="SUPFAM" id="SSF56935">
    <property type="entry name" value="Porins"/>
    <property type="match status" value="1"/>
</dbReference>
<keyword evidence="4" id="KW-1185">Reference proteome</keyword>
<dbReference type="KEGG" id="mtim:DIR46_13065"/>
<keyword evidence="2" id="KW-0732">Signal</keyword>
<dbReference type="OrthoDB" id="8522878at2"/>
<gene>
    <name evidence="3" type="ORF">DIR46_13065</name>
</gene>
<reference evidence="3 4" key="1">
    <citation type="submission" date="2018-05" db="EMBL/GenBank/DDBJ databases">
        <title>Complete genome sequence of Massilia oculi sp. nov. CCUG 43427T (=DSM 26321T), the type strain of M. oculi, and comparison with genome sequences of other Massilia strains.</title>
        <authorList>
            <person name="Zhu B."/>
        </authorList>
    </citation>
    <scope>NUCLEOTIDE SEQUENCE [LARGE SCALE GENOMIC DNA]</scope>
    <source>
        <strain evidence="3 4">CCUG 43427</strain>
    </source>
</reference>
<dbReference type="Proteomes" id="UP000245820">
    <property type="component" value="Chromosome"/>
</dbReference>
<evidence type="ECO:0000256" key="1">
    <source>
        <dbReference type="SAM" id="MobiDB-lite"/>
    </source>
</evidence>
<accession>A0A2S2DK88</accession>
<sequence>MSPARSARGRAPAALTPLAAAVLLLAALPAHADWRVTPTLRVAETWTDNVNLTEDELAHSDLITQISPGFKLSNQTRRLTVNASAQLHTFAYLHDSDKRNRDGSFGDGENGGVSSVRRSYRANLRGELAQDLLFLDATAARGQQNISAFGPRITNDQYSNANRTDIDTWSISPYLLKNFGSTAAGQLRFTRDSVGGGDNIGFRRTGGNTLLASLVNGPAFRTLGWGVTYTKQDLNGGRYGDSSSEMLATNLRYMVNGRFSLLANAGYDRYEFEGLGGGEQGANWSVGFAWTPSSRTSLQATAGRHFYGNTGTLMAMHRSRHTSWNVSYNDVITTSRQQFTLPSTIDTAGLLDRMFATAYPDPVQRAQVVQAYIDQTGLPPSLSDSINYLSNRFMRQKRLQASMVYRKGRSSAVLSAHASDRNAISDQQSDSPLLGSQQGRYSDNVRQHGVEANYTYRLNSRSNLTARYDINESESRDRGYKSTQRVFQLGVSRRFGETIGSVDLRRRSGDRFNAGTYTENAISASLFKTF</sequence>
<evidence type="ECO:0000313" key="4">
    <source>
        <dbReference type="Proteomes" id="UP000245820"/>
    </source>
</evidence>
<dbReference type="NCBIfam" id="TIGR03016">
    <property type="entry name" value="pepcterm_hypo_1"/>
    <property type="match status" value="1"/>
</dbReference>
<feature type="chain" id="PRO_5015645883" evidence="2">
    <location>
        <begin position="33"/>
        <end position="530"/>
    </location>
</feature>
<evidence type="ECO:0000313" key="3">
    <source>
        <dbReference type="EMBL" id="AWL05266.1"/>
    </source>
</evidence>
<dbReference type="AlphaFoldDB" id="A0A2S2DK88"/>
<dbReference type="InterPro" id="IPR017467">
    <property type="entry name" value="CHP03016_PEP-CTERM"/>
</dbReference>
<protein>
    <submittedName>
        <fullName evidence="3">TIGR03016 family PEP-CTERM system-associated outer membrane protein</fullName>
    </submittedName>
</protein>